<dbReference type="Proteomes" id="UP000180175">
    <property type="component" value="Chromosome"/>
</dbReference>
<dbReference type="RefSeq" id="WP_159432492.1">
    <property type="nucleotide sequence ID" value="NZ_CP063356.2"/>
</dbReference>
<protein>
    <submittedName>
        <fullName evidence="1">Uncharacterized protein</fullName>
    </submittedName>
</protein>
<sequence length="51" mass="5887">MPKENFSSNFLGLNVGEEIHSSNEDSKVIIVKKENGDYLKFTEKGYYKDKD</sequence>
<evidence type="ECO:0000313" key="1">
    <source>
        <dbReference type="EMBL" id="QOY38114.1"/>
    </source>
</evidence>
<reference evidence="1 2" key="1">
    <citation type="journal article" date="2017" name="Genome Announc.">
        <title>Draft Genome Sequences of Four Alkaliphilic Bacteria Belonging to the Anaerobacillus Genus.</title>
        <authorList>
            <person name="Bassil N.M."/>
            <person name="Lloyd J.R."/>
        </authorList>
    </citation>
    <scope>NUCLEOTIDE SEQUENCE [LARGE SCALE GENOMIC DNA]</scope>
    <source>
        <strain evidence="1 2">NB2006</strain>
    </source>
</reference>
<name>A0A7S7LBR1_9BACI</name>
<reference evidence="1 2" key="2">
    <citation type="journal article" date="2019" name="Int. J. Syst. Evol. Microbiol.">
        <title>Anaerobacillus isosaccharinicus sp. nov., an alkaliphilic bacterium which degrades isosaccharinic acid.</title>
        <authorList>
            <person name="Bassil N.M."/>
            <person name="Lloyd J.R."/>
        </authorList>
    </citation>
    <scope>NUCLEOTIDE SEQUENCE [LARGE SCALE GENOMIC DNA]</scope>
    <source>
        <strain evidence="1 2">NB2006</strain>
    </source>
</reference>
<dbReference type="EMBL" id="CP063356">
    <property type="protein sequence ID" value="QOY38114.1"/>
    <property type="molecule type" value="Genomic_DNA"/>
</dbReference>
<proteinExistence type="predicted"/>
<dbReference type="KEGG" id="aia:AWH56_011580"/>
<organism evidence="1 2">
    <name type="scientific">Anaerobacillus isosaccharinicus</name>
    <dbReference type="NCBI Taxonomy" id="1532552"/>
    <lineage>
        <taxon>Bacteria</taxon>
        <taxon>Bacillati</taxon>
        <taxon>Bacillota</taxon>
        <taxon>Bacilli</taxon>
        <taxon>Bacillales</taxon>
        <taxon>Bacillaceae</taxon>
        <taxon>Anaerobacillus</taxon>
    </lineage>
</organism>
<gene>
    <name evidence="1" type="ORF">AWH56_011580</name>
</gene>
<accession>A0A7S7LBR1</accession>
<dbReference type="AlphaFoldDB" id="A0A7S7LBR1"/>
<keyword evidence="2" id="KW-1185">Reference proteome</keyword>
<evidence type="ECO:0000313" key="2">
    <source>
        <dbReference type="Proteomes" id="UP000180175"/>
    </source>
</evidence>